<organism evidence="5 6">
    <name type="scientific">Juglans regia</name>
    <name type="common">English walnut</name>
    <dbReference type="NCBI Taxonomy" id="51240"/>
    <lineage>
        <taxon>Eukaryota</taxon>
        <taxon>Viridiplantae</taxon>
        <taxon>Streptophyta</taxon>
        <taxon>Embryophyta</taxon>
        <taxon>Tracheophyta</taxon>
        <taxon>Spermatophyta</taxon>
        <taxon>Magnoliopsida</taxon>
        <taxon>eudicotyledons</taxon>
        <taxon>Gunneridae</taxon>
        <taxon>Pentapetalae</taxon>
        <taxon>rosids</taxon>
        <taxon>fabids</taxon>
        <taxon>Fagales</taxon>
        <taxon>Juglandaceae</taxon>
        <taxon>Juglans</taxon>
    </lineage>
</organism>
<proteinExistence type="predicted"/>
<sequence>MSRWNSTSASDRDATEGLMETHEVFLSTLRSRLTKLQVVRHFWERNDIKGAISALRKLPDHSVQADVTSVLMEKMEILTLDLFSCFLPVLLGLLDSKVERQANMSLEMLLKLVAAFGPVIHSTISAPPAVGVDLQAEQRLACCKQCFIQLQKIRKVLPALARKGGLLAKSAQELNLVLQES</sequence>
<evidence type="ECO:0000259" key="4">
    <source>
        <dbReference type="Pfam" id="PF13925"/>
    </source>
</evidence>
<dbReference type="Pfam" id="PF13925">
    <property type="entry name" value="Katanin_con80"/>
    <property type="match status" value="1"/>
</dbReference>
<evidence type="ECO:0000313" key="5">
    <source>
        <dbReference type="EMBL" id="KAF5475628.1"/>
    </source>
</evidence>
<keyword evidence="2" id="KW-0963">Cytoplasm</keyword>
<dbReference type="Gramene" id="Jr03_19370_p1">
    <property type="protein sequence ID" value="cds.Jr03_19370_p1"/>
    <property type="gene ID" value="Jr03_19370"/>
</dbReference>
<evidence type="ECO:0000256" key="1">
    <source>
        <dbReference type="ARBA" id="ARBA00004245"/>
    </source>
</evidence>
<protein>
    <recommendedName>
        <fullName evidence="4">Katanin p80 subunit C-terminal domain-containing protein</fullName>
    </recommendedName>
</protein>
<dbReference type="PANTHER" id="PTHR19845">
    <property type="entry name" value="KATANIN P80 SUBUNIT"/>
    <property type="match status" value="1"/>
</dbReference>
<comment type="caution">
    <text evidence="5">The sequence shown here is derived from an EMBL/GenBank/DDBJ whole genome shotgun (WGS) entry which is preliminary data.</text>
</comment>
<feature type="domain" description="Katanin p80 subunit C-terminal" evidence="4">
    <location>
        <begin position="21"/>
        <end position="178"/>
    </location>
</feature>
<keyword evidence="3" id="KW-0206">Cytoskeleton</keyword>
<evidence type="ECO:0000313" key="6">
    <source>
        <dbReference type="Proteomes" id="UP000619265"/>
    </source>
</evidence>
<dbReference type="GO" id="GO:0005856">
    <property type="term" value="C:cytoskeleton"/>
    <property type="evidence" value="ECO:0007669"/>
    <property type="project" value="UniProtKB-SubCell"/>
</dbReference>
<gene>
    <name evidence="5" type="ORF">F2P56_007420</name>
</gene>
<dbReference type="EMBL" id="LIHL02000003">
    <property type="protein sequence ID" value="KAF5475628.1"/>
    <property type="molecule type" value="Genomic_DNA"/>
</dbReference>
<evidence type="ECO:0000256" key="3">
    <source>
        <dbReference type="ARBA" id="ARBA00023212"/>
    </source>
</evidence>
<dbReference type="GO" id="GO:0008017">
    <property type="term" value="F:microtubule binding"/>
    <property type="evidence" value="ECO:0007669"/>
    <property type="project" value="InterPro"/>
</dbReference>
<accession>A0A833XZS8</accession>
<reference evidence="5" key="1">
    <citation type="submission" date="2015-10" db="EMBL/GenBank/DDBJ databases">
        <authorList>
            <person name="Martinez-Garcia P.J."/>
            <person name="Crepeau M.W."/>
            <person name="Puiu D."/>
            <person name="Gonzalez-Ibeas D."/>
            <person name="Whalen J."/>
            <person name="Stevens K."/>
            <person name="Paul R."/>
            <person name="Butterfield T."/>
            <person name="Britton M."/>
            <person name="Reagan R."/>
            <person name="Chakraborty S."/>
            <person name="Walawage S.L."/>
            <person name="Vasquez-Gross H.A."/>
            <person name="Cardeno C."/>
            <person name="Famula R."/>
            <person name="Pratt K."/>
            <person name="Kuruganti S."/>
            <person name="Aradhya M.K."/>
            <person name="Leslie C.A."/>
            <person name="Dandekar A.M."/>
            <person name="Salzberg S.L."/>
            <person name="Wegrzyn J.L."/>
            <person name="Langley C.H."/>
            <person name="Neale D.B."/>
        </authorList>
    </citation>
    <scope>NUCLEOTIDE SEQUENCE</scope>
    <source>
        <tissue evidence="5">Leaves</tissue>
    </source>
</reference>
<dbReference type="PANTHER" id="PTHR19845:SF15">
    <property type="entry name" value="KATANIN P80 WD40 REPEAT-CONTAINING SUBUNIT B1 HOMOLOG KTN80.2"/>
    <property type="match status" value="1"/>
</dbReference>
<dbReference type="InterPro" id="IPR028021">
    <property type="entry name" value="Katanin_C-terminal"/>
</dbReference>
<evidence type="ECO:0000256" key="2">
    <source>
        <dbReference type="ARBA" id="ARBA00022490"/>
    </source>
</evidence>
<reference evidence="5" key="2">
    <citation type="submission" date="2020-03" db="EMBL/GenBank/DDBJ databases">
        <title>Walnut 2.0.</title>
        <authorList>
            <person name="Marrano A."/>
            <person name="Britton M."/>
            <person name="Zimin A.V."/>
            <person name="Zaini P.A."/>
            <person name="Workman R."/>
            <person name="Puiu D."/>
            <person name="Bianco L."/>
            <person name="Allen B.J."/>
            <person name="Troggio M."/>
            <person name="Leslie C.A."/>
            <person name="Timp W."/>
            <person name="Dendekar A."/>
            <person name="Salzberg S.L."/>
            <person name="Neale D.B."/>
        </authorList>
    </citation>
    <scope>NUCLEOTIDE SEQUENCE</scope>
    <source>
        <tissue evidence="5">Leaves</tissue>
    </source>
</reference>
<name>A0A833XZS8_JUGRE</name>
<comment type="subcellular location">
    <subcellularLocation>
        <location evidence="1">Cytoplasm</location>
        <location evidence="1">Cytoskeleton</location>
    </subcellularLocation>
</comment>
<dbReference type="AlphaFoldDB" id="A0A833XZS8"/>
<dbReference type="Proteomes" id="UP000619265">
    <property type="component" value="Unassembled WGS sequence"/>
</dbReference>